<proteinExistence type="predicted"/>
<name>Q63WZ2_BURPS</name>
<dbReference type="KEGG" id="bps:BPSL0747a"/>
<dbReference type="Proteomes" id="UP000000605">
    <property type="component" value="Chromosome 1"/>
</dbReference>
<gene>
    <name evidence="1" type="ORF">BPSL0747a</name>
</gene>
<organism evidence="1 2">
    <name type="scientific">Burkholderia pseudomallei (strain K96243)</name>
    <dbReference type="NCBI Taxonomy" id="272560"/>
    <lineage>
        <taxon>Bacteria</taxon>
        <taxon>Pseudomonadati</taxon>
        <taxon>Pseudomonadota</taxon>
        <taxon>Betaproteobacteria</taxon>
        <taxon>Burkholderiales</taxon>
        <taxon>Burkholderiaceae</taxon>
        <taxon>Burkholderia</taxon>
        <taxon>pseudomallei group</taxon>
    </lineage>
</organism>
<protein>
    <submittedName>
        <fullName evidence="1">Uncharacterized protein</fullName>
    </submittedName>
</protein>
<evidence type="ECO:0000313" key="2">
    <source>
        <dbReference type="Proteomes" id="UP000000605"/>
    </source>
</evidence>
<accession>Q63WZ2</accession>
<reference evidence="1 2" key="1">
    <citation type="journal article" date="2004" name="Proc. Natl. Acad. Sci. U.S.A.">
        <title>Genomic plasticity of the causative agent of melioidosis, Burkholderia pseudomallei.</title>
        <authorList>
            <person name="Holden M.T.G."/>
            <person name="Titball R.W."/>
            <person name="Peacock S.J."/>
            <person name="Cerdeno-Tarraga A.M."/>
            <person name="Atkins T."/>
            <person name="Crossman L.C."/>
            <person name="Pitt T."/>
            <person name="Churcher C."/>
            <person name="Mungall K."/>
            <person name="Bentley S.D."/>
            <person name="Sebaihia M."/>
            <person name="Thomson N.R."/>
            <person name="Bason N."/>
            <person name="Beacham I.R."/>
            <person name="Brooks K."/>
            <person name="Brown K.A."/>
            <person name="Brown N.F."/>
            <person name="Challis G.L."/>
            <person name="Cherevach I."/>
            <person name="Chillingworth T."/>
            <person name="Cronin A."/>
            <person name="Crosset B."/>
            <person name="Davis P."/>
            <person name="DeShazer D."/>
            <person name="Feltwell T."/>
            <person name="Fraser A."/>
            <person name="Hance Z."/>
            <person name="Hauser H."/>
            <person name="Holroyd S."/>
            <person name="Jagels K."/>
            <person name="Keith K.E."/>
            <person name="Maddison M."/>
            <person name="Moule S."/>
            <person name="Price C."/>
            <person name="Quail M.A."/>
            <person name="Rabbinowitsch E."/>
            <person name="Rutherford K."/>
            <person name="Sanders M."/>
            <person name="Simmonds M."/>
            <person name="Songsivilai S."/>
            <person name="Stevens K."/>
            <person name="Tumapa S."/>
            <person name="Vesaratchavest M."/>
            <person name="Whitehead S."/>
            <person name="Yeats C."/>
            <person name="Barrell B.G."/>
            <person name="Oyston P.C.F."/>
            <person name="Parkhill J."/>
        </authorList>
    </citation>
    <scope>NUCLEOTIDE SEQUENCE [LARGE SCALE GENOMIC DNA]</scope>
    <source>
        <strain evidence="1 2">K96243</strain>
    </source>
</reference>
<dbReference type="AlphaFoldDB" id="Q63WZ2"/>
<dbReference type="STRING" id="272560.BPSL0747a"/>
<sequence length="108" mass="11739">MAKENRSCQRSPFALGFEHGAEAVEDAPLHEIESRVPEYRIGYVIGRTYSEAIRHVSLEAGFKLAGELGARFDIDKADLVSALQVSAGCRRLIDEGYVQAAGRGSGSR</sequence>
<evidence type="ECO:0000313" key="1">
    <source>
        <dbReference type="EMBL" id="CAH34740.1"/>
    </source>
</evidence>
<dbReference type="EMBL" id="BX571965">
    <property type="protein sequence ID" value="CAH34740.1"/>
    <property type="molecule type" value="Genomic_DNA"/>
</dbReference>
<keyword evidence="2" id="KW-1185">Reference proteome</keyword>
<dbReference type="RefSeq" id="WP_011204876.1">
    <property type="nucleotide sequence ID" value="NC_006350.1"/>
</dbReference>